<feature type="region of interest" description="C-terminal hotdog fold" evidence="2">
    <location>
        <begin position="997"/>
        <end position="1158"/>
    </location>
</feature>
<evidence type="ECO:0000259" key="4">
    <source>
        <dbReference type="PROSITE" id="PS52019"/>
    </source>
</evidence>
<dbReference type="NCBIfam" id="TIGR02813">
    <property type="entry name" value="omega_3_PfaA"/>
    <property type="match status" value="1"/>
</dbReference>
<protein>
    <submittedName>
        <fullName evidence="5">SDR family NAD(P)-dependent oxidoreductase</fullName>
    </submittedName>
</protein>
<dbReference type="PANTHER" id="PTHR43074:SF1">
    <property type="entry name" value="BETA-KETOACYL SYNTHASE FAMILY PROTEIN-RELATED"/>
    <property type="match status" value="1"/>
</dbReference>
<dbReference type="Pfam" id="PF00550">
    <property type="entry name" value="PP-binding"/>
    <property type="match status" value="2"/>
</dbReference>
<feature type="domain" description="Carrier" evidence="3">
    <location>
        <begin position="1"/>
        <end position="67"/>
    </location>
</feature>
<dbReference type="PROSITE" id="PS50075">
    <property type="entry name" value="CARRIER"/>
    <property type="match status" value="2"/>
</dbReference>
<dbReference type="Pfam" id="PF21089">
    <property type="entry name" value="PKS_DH_N"/>
    <property type="match status" value="1"/>
</dbReference>
<dbReference type="InterPro" id="IPR049551">
    <property type="entry name" value="PKS_DH_C"/>
</dbReference>
<dbReference type="Gene3D" id="1.10.1200.10">
    <property type="entry name" value="ACP-like"/>
    <property type="match status" value="2"/>
</dbReference>
<proteinExistence type="inferred from homology"/>
<organism evidence="5 6">
    <name type="scientific">Colwellia echini</name>
    <dbReference type="NCBI Taxonomy" id="1982103"/>
    <lineage>
        <taxon>Bacteria</taxon>
        <taxon>Pseudomonadati</taxon>
        <taxon>Pseudomonadota</taxon>
        <taxon>Gammaproteobacteria</taxon>
        <taxon>Alteromonadales</taxon>
        <taxon>Colwelliaceae</taxon>
        <taxon>Colwellia</taxon>
    </lineage>
</organism>
<reference evidence="5 6" key="1">
    <citation type="submission" date="2019-08" db="EMBL/GenBank/DDBJ databases">
        <title>Microbe sample from Colwellia echini.</title>
        <authorList>
            <person name="Christiansen L."/>
            <person name="Pathiraja D."/>
            <person name="Schultz-Johansen M."/>
            <person name="Choi I.-G."/>
            <person name="Stougaard P."/>
        </authorList>
    </citation>
    <scope>NUCLEOTIDE SEQUENCE [LARGE SCALE GENOMIC DNA]</scope>
    <source>
        <strain evidence="5 6">A3</strain>
    </source>
</reference>
<dbReference type="InterPro" id="IPR036291">
    <property type="entry name" value="NAD(P)-bd_dom_sf"/>
</dbReference>
<dbReference type="PROSITE" id="PS52019">
    <property type="entry name" value="PKS_MFAS_DH"/>
    <property type="match status" value="1"/>
</dbReference>
<dbReference type="InterPro" id="IPR013968">
    <property type="entry name" value="PKS_KR"/>
</dbReference>
<evidence type="ECO:0000256" key="2">
    <source>
        <dbReference type="PROSITE-ProRule" id="PRU01363"/>
    </source>
</evidence>
<dbReference type="Proteomes" id="UP000815846">
    <property type="component" value="Unassembled WGS sequence"/>
</dbReference>
<dbReference type="InterPro" id="IPR004432">
    <property type="entry name" value="Omega_3_polyunsat_FA_synth"/>
</dbReference>
<feature type="active site" description="Proton donor; for dehydratase activity" evidence="2">
    <location>
        <position position="1070"/>
    </location>
</feature>
<dbReference type="Gene3D" id="3.10.129.110">
    <property type="entry name" value="Polyketide synthase dehydratase"/>
    <property type="match status" value="1"/>
</dbReference>
<feature type="domain" description="PKS/mFAS DH" evidence="4">
    <location>
        <begin position="825"/>
        <end position="1158"/>
    </location>
</feature>
<feature type="region of interest" description="N-terminal hotdog fold" evidence="2">
    <location>
        <begin position="825"/>
        <end position="971"/>
    </location>
</feature>
<comment type="similarity">
    <text evidence="1">Belongs to the short-chain dehydrogenases/reductases (SDR) family.</text>
</comment>
<accession>A0ABY3MUU5</accession>
<dbReference type="InterPro" id="IPR049552">
    <property type="entry name" value="PKS_DH_N"/>
</dbReference>
<keyword evidence="6" id="KW-1185">Reference proteome</keyword>
<dbReference type="CDD" id="cd08953">
    <property type="entry name" value="KR_2_SDR_x"/>
    <property type="match status" value="1"/>
</dbReference>
<dbReference type="Gene3D" id="3.40.50.720">
    <property type="entry name" value="NAD(P)-binding Rossmann-like Domain"/>
    <property type="match status" value="1"/>
</dbReference>
<dbReference type="PANTHER" id="PTHR43074">
    <property type="entry name" value="OMEGA-3 POLYUNSATURATED FATTY ACID SYNTHASE PFAB-RELATED"/>
    <property type="match status" value="1"/>
</dbReference>
<gene>
    <name evidence="5" type="ORF">CWS31_013280</name>
</gene>
<dbReference type="RefSeq" id="WP_148747767.1">
    <property type="nucleotide sequence ID" value="NZ_PJAI02000016.1"/>
</dbReference>
<feature type="active site" description="Proton acceptor; for dehydratase activity" evidence="2">
    <location>
        <position position="857"/>
    </location>
</feature>
<evidence type="ECO:0000313" key="6">
    <source>
        <dbReference type="Proteomes" id="UP000815846"/>
    </source>
</evidence>
<dbReference type="InterPro" id="IPR057326">
    <property type="entry name" value="KR_dom"/>
</dbReference>
<evidence type="ECO:0000259" key="3">
    <source>
        <dbReference type="PROSITE" id="PS50075"/>
    </source>
</evidence>
<dbReference type="SMART" id="SM00822">
    <property type="entry name" value="PKS_KR"/>
    <property type="match status" value="1"/>
</dbReference>
<comment type="caution">
    <text evidence="5">The sequence shown here is derived from an EMBL/GenBank/DDBJ whole genome shotgun (WGS) entry which is preliminary data.</text>
</comment>
<dbReference type="SUPFAM" id="SSF47336">
    <property type="entry name" value="ACP-like"/>
    <property type="match status" value="2"/>
</dbReference>
<dbReference type="EMBL" id="PJAI02000016">
    <property type="protein sequence ID" value="TYK64954.1"/>
    <property type="molecule type" value="Genomic_DNA"/>
</dbReference>
<sequence length="1169" mass="126836">ADKTGYPTEMLELGMDMEADLGIDSIKRVEILGAVQEIITDLPELNPEDLAELRTLGEIVSYMQGKVTAVSNVVSQTPDIQVKTVSEVTIDLDHIQTVMMEVVADKTGYPTEMLELGMDMEADLGIDSIKRVEILGAVQEIITDLPELNPEDLAELRTLGEIVKHMQDKMHGGLPPIPPTEPPSDKKPKEIKSFEKNTTIVNIVNPAPSATVALQPLSSITKIAQDFTNHDIAQQPNVLLVDDGSDTAILVSEKLIIDGWQVTVLKPNWLRANINEKTKEKVSNKIKNQFNKAVNVIDIGSKDNTIDEAQVSQILQQHAQFDAVIYLQENSQFGGEENDELVYSNAAKQGLMLAFVLAKHCNVKSATNARASFMVVTKQGGALGFTDTENAETLVKANLQTDLVQGGLSGLVKTLSHEWSGQADNESAVFCRLVDLSDTLAAESAASIIYDELFDLDGSLIEVAYDTDNLSHKLSDNSSNNSSNYIGSRLTLVGEQTDSYSLAQNNSNSSTNSANNLNTTPITQDSVFLVSGGAKGVTAHCVIEIAKQHKSTFILVGRSPLLASNEKHEPSWASGHQDEVALKKAAMQVLIASGEKPTPVKVSDFVRPILANREIIQTLNAIKLAGGQAKYVAADVTNSESVHAAVEPAIKALGLTGCNAITGIIHGAGVLADKFIEQKTLQEFEAVYSTKIDGLQSLLSVCQIENIKHLVLFSSAAGFYGNPGQSDYSIANEILNKTAYRFKAQYPNTQVLSFNWGPWDGGMVTPELKRMFDARGVYIIPLDAGAKLLVKELNASSNRCAQILVGNDLSKDSGVGTVNDTVPVDDSVKKSLVSRLPKAVSVFKTLQVTNNPFLADHVINQEQVLPTVCALAWMSEAVTNAYPAYQLQSINNYKLLKGVTFDSKAQSKDFTIALSFEDAQEANTQGANTQETNIKENNTQIVNCKISSLNEETGKTVFHYSAQLVLTDNSANKDNLVTKIDTNFINGLTAKVETKLTDKTAKNANDLYQNGTLFHGESLQGIIQLIECNEQGLLLGCKVPLIAEQKQGEFALDIKSSNNTNSFANIFANDLAYQAMLVWVKRELGLGSLPSSTQAWQIYEQIEINKAFYIQLKVVKSSGKGANRGNLVADINFINEAGEILAEIKSAKVTASESLNDMFLPVEMAGITK</sequence>
<name>A0ABY3MUU5_9GAMM</name>
<feature type="non-terminal residue" evidence="5">
    <location>
        <position position="1"/>
    </location>
</feature>
<dbReference type="Pfam" id="PF08659">
    <property type="entry name" value="KR"/>
    <property type="match status" value="1"/>
</dbReference>
<dbReference type="SUPFAM" id="SSF51735">
    <property type="entry name" value="NAD(P)-binding Rossmann-fold domains"/>
    <property type="match status" value="1"/>
</dbReference>
<feature type="domain" description="Carrier" evidence="3">
    <location>
        <begin position="90"/>
        <end position="170"/>
    </location>
</feature>
<dbReference type="InterPro" id="IPR052568">
    <property type="entry name" value="PKS-FAS_Synthase"/>
</dbReference>
<evidence type="ECO:0000256" key="1">
    <source>
        <dbReference type="ARBA" id="ARBA00006484"/>
    </source>
</evidence>
<dbReference type="InterPro" id="IPR049900">
    <property type="entry name" value="PKS_mFAS_DH"/>
</dbReference>
<evidence type="ECO:0000313" key="5">
    <source>
        <dbReference type="EMBL" id="TYK64954.1"/>
    </source>
</evidence>
<dbReference type="InterPro" id="IPR009081">
    <property type="entry name" value="PP-bd_ACP"/>
</dbReference>
<dbReference type="Pfam" id="PF14765">
    <property type="entry name" value="PS-DH"/>
    <property type="match status" value="1"/>
</dbReference>
<dbReference type="InterPro" id="IPR042104">
    <property type="entry name" value="PKS_dehydratase_sf"/>
</dbReference>
<dbReference type="InterPro" id="IPR036736">
    <property type="entry name" value="ACP-like_sf"/>
</dbReference>